<evidence type="ECO:0000256" key="1">
    <source>
        <dbReference type="ARBA" id="ARBA00004123"/>
    </source>
</evidence>
<dbReference type="Pfam" id="PF00320">
    <property type="entry name" value="GATA"/>
    <property type="match status" value="1"/>
</dbReference>
<evidence type="ECO:0000256" key="7">
    <source>
        <dbReference type="SAM" id="MobiDB-lite"/>
    </source>
</evidence>
<dbReference type="Proteomes" id="UP000740883">
    <property type="component" value="Unassembled WGS sequence"/>
</dbReference>
<evidence type="ECO:0000313" key="9">
    <source>
        <dbReference type="EMBL" id="KAF9764752.1"/>
    </source>
</evidence>
<evidence type="ECO:0000256" key="4">
    <source>
        <dbReference type="ARBA" id="ARBA00022833"/>
    </source>
</evidence>
<feature type="region of interest" description="Disordered" evidence="7">
    <location>
        <begin position="1"/>
        <end position="28"/>
    </location>
</feature>
<dbReference type="Gene3D" id="3.30.50.10">
    <property type="entry name" value="Erythroid Transcription Factor GATA-1, subunit A"/>
    <property type="match status" value="1"/>
</dbReference>
<dbReference type="OrthoDB" id="515401at2759"/>
<name>A0A9P6KZP6_9MICR</name>
<proteinExistence type="predicted"/>
<dbReference type="PROSITE" id="PS50114">
    <property type="entry name" value="GATA_ZN_FINGER_2"/>
    <property type="match status" value="1"/>
</dbReference>
<dbReference type="AlphaFoldDB" id="A0A9P6KZP6"/>
<keyword evidence="2" id="KW-0479">Metal-binding</keyword>
<dbReference type="PANTHER" id="PTHR10071:SF281">
    <property type="entry name" value="BOX A-BINDING FACTOR-RELATED"/>
    <property type="match status" value="1"/>
</dbReference>
<dbReference type="PANTHER" id="PTHR10071">
    <property type="entry name" value="TRANSCRIPTION FACTOR GATA FAMILY MEMBER"/>
    <property type="match status" value="1"/>
</dbReference>
<evidence type="ECO:0000256" key="5">
    <source>
        <dbReference type="ARBA" id="ARBA00023242"/>
    </source>
</evidence>
<dbReference type="InterPro" id="IPR039355">
    <property type="entry name" value="Transcription_factor_GATA"/>
</dbReference>
<protein>
    <submittedName>
        <fullName evidence="9">GATA type zinc finger protein asd-4</fullName>
    </submittedName>
</protein>
<dbReference type="EMBL" id="SBJO01000010">
    <property type="protein sequence ID" value="KAF9764752.1"/>
    <property type="molecule type" value="Genomic_DNA"/>
</dbReference>
<keyword evidence="4" id="KW-0862">Zinc</keyword>
<feature type="region of interest" description="Disordered" evidence="7">
    <location>
        <begin position="338"/>
        <end position="359"/>
    </location>
</feature>
<dbReference type="CDD" id="cd00202">
    <property type="entry name" value="ZnF_GATA"/>
    <property type="match status" value="1"/>
</dbReference>
<dbReference type="GO" id="GO:0005634">
    <property type="term" value="C:nucleus"/>
    <property type="evidence" value="ECO:0007669"/>
    <property type="project" value="UniProtKB-SubCell"/>
</dbReference>
<comment type="subcellular location">
    <subcellularLocation>
        <location evidence="1">Nucleus</location>
    </subcellularLocation>
</comment>
<organism evidence="9 10">
    <name type="scientific">Nosema granulosis</name>
    <dbReference type="NCBI Taxonomy" id="83296"/>
    <lineage>
        <taxon>Eukaryota</taxon>
        <taxon>Fungi</taxon>
        <taxon>Fungi incertae sedis</taxon>
        <taxon>Microsporidia</taxon>
        <taxon>Nosematidae</taxon>
        <taxon>Nosema</taxon>
    </lineage>
</organism>
<dbReference type="GO" id="GO:0000981">
    <property type="term" value="F:DNA-binding transcription factor activity, RNA polymerase II-specific"/>
    <property type="evidence" value="ECO:0007669"/>
    <property type="project" value="TreeGrafter"/>
</dbReference>
<dbReference type="GO" id="GO:0000978">
    <property type="term" value="F:RNA polymerase II cis-regulatory region sequence-specific DNA binding"/>
    <property type="evidence" value="ECO:0007669"/>
    <property type="project" value="TreeGrafter"/>
</dbReference>
<evidence type="ECO:0000256" key="2">
    <source>
        <dbReference type="ARBA" id="ARBA00022723"/>
    </source>
</evidence>
<feature type="compositionally biased region" description="Basic and acidic residues" evidence="7">
    <location>
        <begin position="346"/>
        <end position="359"/>
    </location>
</feature>
<evidence type="ECO:0000313" key="10">
    <source>
        <dbReference type="Proteomes" id="UP000740883"/>
    </source>
</evidence>
<keyword evidence="10" id="KW-1185">Reference proteome</keyword>
<gene>
    <name evidence="9" type="primary">asd-4_0</name>
    <name evidence="9" type="ORF">NGRA_0301</name>
</gene>
<dbReference type="SMART" id="SM00401">
    <property type="entry name" value="ZnF_GATA"/>
    <property type="match status" value="1"/>
</dbReference>
<dbReference type="InterPro" id="IPR013088">
    <property type="entry name" value="Znf_NHR/GATA"/>
</dbReference>
<keyword evidence="5" id="KW-0539">Nucleus</keyword>
<comment type="caution">
    <text evidence="9">The sequence shown here is derived from an EMBL/GenBank/DDBJ whole genome shotgun (WGS) entry which is preliminary data.</text>
</comment>
<dbReference type="GO" id="GO:0008270">
    <property type="term" value="F:zinc ion binding"/>
    <property type="evidence" value="ECO:0007669"/>
    <property type="project" value="UniProtKB-KW"/>
</dbReference>
<keyword evidence="3 6" id="KW-0863">Zinc-finger</keyword>
<feature type="domain" description="GATA-type" evidence="8">
    <location>
        <begin position="175"/>
        <end position="220"/>
    </location>
</feature>
<evidence type="ECO:0000256" key="6">
    <source>
        <dbReference type="PROSITE-ProRule" id="PRU00094"/>
    </source>
</evidence>
<dbReference type="PROSITE" id="PS00344">
    <property type="entry name" value="GATA_ZN_FINGER_1"/>
    <property type="match status" value="1"/>
</dbReference>
<accession>A0A9P6KZP6</accession>
<dbReference type="InterPro" id="IPR000679">
    <property type="entry name" value="Znf_GATA"/>
</dbReference>
<dbReference type="GO" id="GO:0045944">
    <property type="term" value="P:positive regulation of transcription by RNA polymerase II"/>
    <property type="evidence" value="ECO:0007669"/>
    <property type="project" value="TreeGrafter"/>
</dbReference>
<dbReference type="GO" id="GO:0000122">
    <property type="term" value="P:negative regulation of transcription by RNA polymerase II"/>
    <property type="evidence" value="ECO:0007669"/>
    <property type="project" value="TreeGrafter"/>
</dbReference>
<reference evidence="9 10" key="1">
    <citation type="journal article" date="2020" name="Genome Biol. Evol.">
        <title>Comparative genomics of strictly vertically transmitted, feminizing microsporidia endosymbionts of amphipod crustaceans.</title>
        <authorList>
            <person name="Cormier A."/>
            <person name="Chebbi M.A."/>
            <person name="Giraud I."/>
            <person name="Wattier R."/>
            <person name="Teixeira M."/>
            <person name="Gilbert C."/>
            <person name="Rigaud T."/>
            <person name="Cordaux R."/>
        </authorList>
    </citation>
    <scope>NUCLEOTIDE SEQUENCE [LARGE SCALE GENOMIC DNA]</scope>
    <source>
        <strain evidence="9 10">Ou3-Ou53</strain>
    </source>
</reference>
<sequence>MTDLSQHKKSDNAKKEDKEEGRPMERGIYDQSYTYSYVYPAAGYNPEYDKKQQQAYDQRQNEGDIALEKYDSKDFYSMNTGMDMKGNDPKNVYEGYDAKEQYYNPYFASPEGQHVENGYVTKNNEVYPADSYNMYTTKGYDPRYGYNEHSYDRYGYNYFGYGTYTPKITREMKRKAKQRICSNCSTTSTPSWRRGENGKSLLCNACGLYQKLHGRPRPYTVTPGGKTKALKGGYEKTLCVSCSNLYPISEIRSGTNAHICDSCLGHIKSNREGENMYRYEERYGGYNQPMYEYGNGYYRTSEEYVNGGYEMRPEEGTQQTFQDPKKVYENGTSSNVYENIQSNKIYEAKNKPPSKKEQK</sequence>
<evidence type="ECO:0000256" key="3">
    <source>
        <dbReference type="ARBA" id="ARBA00022771"/>
    </source>
</evidence>
<dbReference type="SUPFAM" id="SSF57716">
    <property type="entry name" value="Glucocorticoid receptor-like (DNA-binding domain)"/>
    <property type="match status" value="1"/>
</dbReference>
<evidence type="ECO:0000259" key="8">
    <source>
        <dbReference type="PROSITE" id="PS50114"/>
    </source>
</evidence>